<dbReference type="InterPro" id="IPR001680">
    <property type="entry name" value="WD40_rpt"/>
</dbReference>
<dbReference type="EMBL" id="CAJOBR010061781">
    <property type="protein sequence ID" value="CAF5074059.1"/>
    <property type="molecule type" value="Genomic_DNA"/>
</dbReference>
<dbReference type="PROSITE" id="PS50082">
    <property type="entry name" value="WD_REPEATS_2"/>
    <property type="match status" value="1"/>
</dbReference>
<gene>
    <name evidence="3" type="ORF">QYT958_LOCUS43466</name>
    <name evidence="4" type="ORF">QYT958_LOCUS43511</name>
    <name evidence="2" type="ORF">UJA718_LOCUS44906</name>
</gene>
<keyword evidence="6" id="KW-1185">Reference proteome</keyword>
<proteinExistence type="predicted"/>
<sequence length="37" mass="4229">HNAPVKCIVHSPTAAAFVTCSDDYRARFWCKRTLFTD</sequence>
<dbReference type="EMBL" id="CAJOBR010062096">
    <property type="protein sequence ID" value="CAF5074747.1"/>
    <property type="molecule type" value="Genomic_DNA"/>
</dbReference>
<evidence type="ECO:0000313" key="3">
    <source>
        <dbReference type="EMBL" id="CAF5074059.1"/>
    </source>
</evidence>
<accession>A0A822DKF5</accession>
<dbReference type="Proteomes" id="UP000663848">
    <property type="component" value="Unassembled WGS sequence"/>
</dbReference>
<evidence type="ECO:0000313" key="4">
    <source>
        <dbReference type="EMBL" id="CAF5074747.1"/>
    </source>
</evidence>
<dbReference type="EMBL" id="CAJOBP010071986">
    <property type="protein sequence ID" value="CAF4886144.1"/>
    <property type="molecule type" value="Genomic_DNA"/>
</dbReference>
<reference evidence="3" key="1">
    <citation type="submission" date="2021-02" db="EMBL/GenBank/DDBJ databases">
        <authorList>
            <person name="Nowell W R."/>
        </authorList>
    </citation>
    <scope>NUCLEOTIDE SEQUENCE</scope>
</reference>
<dbReference type="Proteomes" id="UP000663873">
    <property type="component" value="Unassembled WGS sequence"/>
</dbReference>
<protein>
    <submittedName>
        <fullName evidence="3">Uncharacterized protein</fullName>
    </submittedName>
</protein>
<organism evidence="3 5">
    <name type="scientific">Rotaria socialis</name>
    <dbReference type="NCBI Taxonomy" id="392032"/>
    <lineage>
        <taxon>Eukaryota</taxon>
        <taxon>Metazoa</taxon>
        <taxon>Spiralia</taxon>
        <taxon>Gnathifera</taxon>
        <taxon>Rotifera</taxon>
        <taxon>Eurotatoria</taxon>
        <taxon>Bdelloidea</taxon>
        <taxon>Philodinida</taxon>
        <taxon>Philodinidae</taxon>
        <taxon>Rotaria</taxon>
    </lineage>
</organism>
<feature type="repeat" description="WD" evidence="1">
    <location>
        <begin position="1"/>
        <end position="29"/>
    </location>
</feature>
<evidence type="ECO:0000313" key="6">
    <source>
        <dbReference type="Proteomes" id="UP000663873"/>
    </source>
</evidence>
<evidence type="ECO:0000313" key="2">
    <source>
        <dbReference type="EMBL" id="CAF4886144.1"/>
    </source>
</evidence>
<keyword evidence="1" id="KW-0853">WD repeat</keyword>
<evidence type="ECO:0000313" key="5">
    <source>
        <dbReference type="Proteomes" id="UP000663848"/>
    </source>
</evidence>
<feature type="non-terminal residue" evidence="3">
    <location>
        <position position="1"/>
    </location>
</feature>
<evidence type="ECO:0000256" key="1">
    <source>
        <dbReference type="PROSITE-ProRule" id="PRU00221"/>
    </source>
</evidence>
<comment type="caution">
    <text evidence="3">The sequence shown here is derived from an EMBL/GenBank/DDBJ whole genome shotgun (WGS) entry which is preliminary data.</text>
</comment>
<name>A0A822DKF5_9BILA</name>
<dbReference type="AlphaFoldDB" id="A0A822DKF5"/>